<organism evidence="1 2">
    <name type="scientific">Paracerasibacillus soli</name>
    <dbReference type="NCBI Taxonomy" id="480284"/>
    <lineage>
        <taxon>Bacteria</taxon>
        <taxon>Bacillati</taxon>
        <taxon>Bacillota</taxon>
        <taxon>Bacilli</taxon>
        <taxon>Bacillales</taxon>
        <taxon>Bacillaceae</taxon>
        <taxon>Paracerasibacillus</taxon>
    </lineage>
</organism>
<dbReference type="RefSeq" id="WP_320379209.1">
    <property type="nucleotide sequence ID" value="NZ_JAWDIQ010000001.1"/>
</dbReference>
<reference evidence="1 2" key="1">
    <citation type="submission" date="2023-10" db="EMBL/GenBank/DDBJ databases">
        <title>Virgibacillus soli CC-YMP-6 genome.</title>
        <authorList>
            <person name="Miliotis G."/>
            <person name="Sengupta P."/>
            <person name="Hameed A."/>
            <person name="Chuvochina M."/>
            <person name="Mcdonagh F."/>
            <person name="Simpson A.C."/>
            <person name="Singh N.K."/>
            <person name="Rekha P.D."/>
            <person name="Raman K."/>
            <person name="Hugenholtz P."/>
            <person name="Venkateswaran K."/>
        </authorList>
    </citation>
    <scope>NUCLEOTIDE SEQUENCE [LARGE SCALE GENOMIC DNA]</scope>
    <source>
        <strain evidence="1 2">CC-YMP-6</strain>
    </source>
</reference>
<dbReference type="EMBL" id="JAWDIQ010000001">
    <property type="protein sequence ID" value="MDY0408476.1"/>
    <property type="molecule type" value="Genomic_DNA"/>
</dbReference>
<evidence type="ECO:0000313" key="1">
    <source>
        <dbReference type="EMBL" id="MDY0408476.1"/>
    </source>
</evidence>
<evidence type="ECO:0000313" key="2">
    <source>
        <dbReference type="Proteomes" id="UP001275315"/>
    </source>
</evidence>
<accession>A0ABU5CRH9</accession>
<name>A0ABU5CRH9_9BACI</name>
<dbReference type="Proteomes" id="UP001275315">
    <property type="component" value="Unassembled WGS sequence"/>
</dbReference>
<proteinExistence type="predicted"/>
<keyword evidence="2" id="KW-1185">Reference proteome</keyword>
<comment type="caution">
    <text evidence="1">The sequence shown here is derived from an EMBL/GenBank/DDBJ whole genome shotgun (WGS) entry which is preliminary data.</text>
</comment>
<sequence>MVYDFYTGLHIRYIHLFVTLNNVYTKTYDIERFSNARETIRSPITIENEQETEKNIREAVQSVPESIYDIG</sequence>
<protein>
    <submittedName>
        <fullName evidence="1">Uncharacterized protein</fullName>
    </submittedName>
</protein>
<gene>
    <name evidence="1" type="ORF">RWD45_07785</name>
</gene>